<name>A0AAW4FX46_9HYPH</name>
<dbReference type="RefSeq" id="WP_203530052.1">
    <property type="nucleotide sequence ID" value="NZ_CP083373.1"/>
</dbReference>
<evidence type="ECO:0000313" key="3">
    <source>
        <dbReference type="EMBL" id="MBM3096036.1"/>
    </source>
</evidence>
<proteinExistence type="predicted"/>
<reference evidence="3 4" key="1">
    <citation type="submission" date="2020-01" db="EMBL/GenBank/DDBJ databases">
        <title>Draft genome assembly of Ensifer adhaerens T173.</title>
        <authorList>
            <person name="Craig J.E."/>
            <person name="Stinchcombe J.R."/>
        </authorList>
    </citation>
    <scope>NUCLEOTIDE SEQUENCE [LARGE SCALE GENOMIC DNA]</scope>
    <source>
        <strain evidence="3 4">T173</strain>
    </source>
</reference>
<dbReference type="AlphaFoldDB" id="A0AAW4FX46"/>
<feature type="signal peptide" evidence="2">
    <location>
        <begin position="1"/>
        <end position="19"/>
    </location>
</feature>
<keyword evidence="2" id="KW-0732">Signal</keyword>
<evidence type="ECO:0000256" key="1">
    <source>
        <dbReference type="SAM" id="MobiDB-lite"/>
    </source>
</evidence>
<dbReference type="EMBL" id="WXFA01000066">
    <property type="protein sequence ID" value="MBM3096036.1"/>
    <property type="molecule type" value="Genomic_DNA"/>
</dbReference>
<sequence length="105" mass="10884">MKQLILVCLLAGLATTLNAQTPTPTPSPQRETPAVATPDSQNPTAPVEGANSFTEEQAKGRIEAGGYAGVTGLKLDDKGIWQASATKDGKSVMVSLDYQGNVVAK</sequence>
<keyword evidence="4" id="KW-1185">Reference proteome</keyword>
<feature type="chain" id="PRO_5043688856" evidence="2">
    <location>
        <begin position="20"/>
        <end position="105"/>
    </location>
</feature>
<dbReference type="Proteomes" id="UP000744980">
    <property type="component" value="Unassembled WGS sequence"/>
</dbReference>
<evidence type="ECO:0000313" key="4">
    <source>
        <dbReference type="Proteomes" id="UP000744980"/>
    </source>
</evidence>
<accession>A0AAW4FX46</accession>
<evidence type="ECO:0000256" key="2">
    <source>
        <dbReference type="SAM" id="SignalP"/>
    </source>
</evidence>
<protein>
    <submittedName>
        <fullName evidence="3">PepSY domain-containing protein</fullName>
    </submittedName>
</protein>
<organism evidence="3 4">
    <name type="scientific">Ensifer canadensis</name>
    <dbReference type="NCBI Taxonomy" id="555315"/>
    <lineage>
        <taxon>Bacteria</taxon>
        <taxon>Pseudomonadati</taxon>
        <taxon>Pseudomonadota</taxon>
        <taxon>Alphaproteobacteria</taxon>
        <taxon>Hyphomicrobiales</taxon>
        <taxon>Rhizobiaceae</taxon>
        <taxon>Sinorhizobium/Ensifer group</taxon>
        <taxon>Ensifer</taxon>
    </lineage>
</organism>
<feature type="region of interest" description="Disordered" evidence="1">
    <location>
        <begin position="17"/>
        <end position="58"/>
    </location>
</feature>
<gene>
    <name evidence="3" type="ORF">GFB56_35775</name>
</gene>
<comment type="caution">
    <text evidence="3">The sequence shown here is derived from an EMBL/GenBank/DDBJ whole genome shotgun (WGS) entry which is preliminary data.</text>
</comment>